<protein>
    <recommendedName>
        <fullName evidence="4">Hydrophobin</fullName>
    </recommendedName>
</protein>
<organism evidence="2 3">
    <name type="scientific">Plenodomus tracheiphilus IPT5</name>
    <dbReference type="NCBI Taxonomy" id="1408161"/>
    <lineage>
        <taxon>Eukaryota</taxon>
        <taxon>Fungi</taxon>
        <taxon>Dikarya</taxon>
        <taxon>Ascomycota</taxon>
        <taxon>Pezizomycotina</taxon>
        <taxon>Dothideomycetes</taxon>
        <taxon>Pleosporomycetidae</taxon>
        <taxon>Pleosporales</taxon>
        <taxon>Pleosporineae</taxon>
        <taxon>Leptosphaeriaceae</taxon>
        <taxon>Plenodomus</taxon>
    </lineage>
</organism>
<reference evidence="2" key="1">
    <citation type="submission" date="2020-01" db="EMBL/GenBank/DDBJ databases">
        <authorList>
            <consortium name="DOE Joint Genome Institute"/>
            <person name="Haridas S."/>
            <person name="Albert R."/>
            <person name="Binder M."/>
            <person name="Bloem J."/>
            <person name="Labutti K."/>
            <person name="Salamov A."/>
            <person name="Andreopoulos B."/>
            <person name="Baker S.E."/>
            <person name="Barry K."/>
            <person name="Bills G."/>
            <person name="Bluhm B.H."/>
            <person name="Cannon C."/>
            <person name="Castanera R."/>
            <person name="Culley D.E."/>
            <person name="Daum C."/>
            <person name="Ezra D."/>
            <person name="Gonzalez J.B."/>
            <person name="Henrissat B."/>
            <person name="Kuo A."/>
            <person name="Liang C."/>
            <person name="Lipzen A."/>
            <person name="Lutzoni F."/>
            <person name="Magnuson J."/>
            <person name="Mondo S."/>
            <person name="Nolan M."/>
            <person name="Ohm R."/>
            <person name="Pangilinan J."/>
            <person name="Park H.-J."/>
            <person name="Ramirez L."/>
            <person name="Alfaro M."/>
            <person name="Sun H."/>
            <person name="Tritt A."/>
            <person name="Yoshinaga Y."/>
            <person name="Zwiers L.-H."/>
            <person name="Turgeon B.G."/>
            <person name="Goodwin S.B."/>
            <person name="Spatafora J.W."/>
            <person name="Crous P.W."/>
            <person name="Grigoriev I.V."/>
        </authorList>
    </citation>
    <scope>NUCLEOTIDE SEQUENCE</scope>
    <source>
        <strain evidence="2">IPT5</strain>
    </source>
</reference>
<gene>
    <name evidence="2" type="ORF">T440DRAFT_477907</name>
</gene>
<feature type="chain" id="PRO_5025614352" description="Hydrophobin" evidence="1">
    <location>
        <begin position="21"/>
        <end position="127"/>
    </location>
</feature>
<evidence type="ECO:0000313" key="2">
    <source>
        <dbReference type="EMBL" id="KAF2851880.1"/>
    </source>
</evidence>
<sequence length="127" mass="13553">MRFQPSHLIALALMPALTLARPSLQVEIKEVGTSQAQKPFHHKSKMCQPENALCGILGFGIECCDGLVCDTESSSCRGEGSVKNTNKGDDMHAMCRTAGEFCQLIPIPLACCGNLECSSIFGGTCES</sequence>
<dbReference type="AlphaFoldDB" id="A0A6A7B937"/>
<dbReference type="Proteomes" id="UP000799423">
    <property type="component" value="Unassembled WGS sequence"/>
</dbReference>
<evidence type="ECO:0000256" key="1">
    <source>
        <dbReference type="SAM" id="SignalP"/>
    </source>
</evidence>
<proteinExistence type="predicted"/>
<evidence type="ECO:0000313" key="3">
    <source>
        <dbReference type="Proteomes" id="UP000799423"/>
    </source>
</evidence>
<accession>A0A6A7B937</accession>
<keyword evidence="1" id="KW-0732">Signal</keyword>
<dbReference type="EMBL" id="MU006300">
    <property type="protein sequence ID" value="KAF2851880.1"/>
    <property type="molecule type" value="Genomic_DNA"/>
</dbReference>
<name>A0A6A7B937_9PLEO</name>
<feature type="signal peptide" evidence="1">
    <location>
        <begin position="1"/>
        <end position="20"/>
    </location>
</feature>
<keyword evidence="3" id="KW-1185">Reference proteome</keyword>
<evidence type="ECO:0008006" key="4">
    <source>
        <dbReference type="Google" id="ProtNLM"/>
    </source>
</evidence>